<dbReference type="NCBIfam" id="TIGR03618">
    <property type="entry name" value="Rv1155_F420"/>
    <property type="match status" value="1"/>
</dbReference>
<proteinExistence type="predicted"/>
<name>A0A482T9I2_9EURY</name>
<gene>
    <name evidence="3" type="ORF">ELS19_05790</name>
</gene>
<evidence type="ECO:0000313" key="3">
    <source>
        <dbReference type="EMBL" id="RYJ13517.1"/>
    </source>
</evidence>
<reference evidence="3 4" key="1">
    <citation type="submission" date="2018-12" db="EMBL/GenBank/DDBJ databases">
        <title>Genome analysis provides insights into bioremediation potentialities of Halogeometricum borinquense strain N11.</title>
        <authorList>
            <person name="Najjari A."/>
            <person name="Youssef N."/>
            <person name="Fhoula I."/>
            <person name="Ben Dhia O."/>
            <person name="Mahjoubi M."/>
            <person name="Ouzari H.I."/>
            <person name="Cherif A."/>
        </authorList>
    </citation>
    <scope>NUCLEOTIDE SEQUENCE [LARGE SCALE GENOMIC DNA]</scope>
    <source>
        <strain evidence="3 4">N11</strain>
    </source>
</reference>
<evidence type="ECO:0000313" key="4">
    <source>
        <dbReference type="Proteomes" id="UP000294028"/>
    </source>
</evidence>
<dbReference type="GeneID" id="9993763"/>
<dbReference type="EMBL" id="RZHH01000002">
    <property type="protein sequence ID" value="RYJ13517.1"/>
    <property type="molecule type" value="Genomic_DNA"/>
</dbReference>
<dbReference type="Gene3D" id="2.30.110.10">
    <property type="entry name" value="Electron Transport, Fmn-binding Protein, Chain A"/>
    <property type="match status" value="1"/>
</dbReference>
<dbReference type="PANTHER" id="PTHR35176">
    <property type="entry name" value="HEME OXYGENASE HI_0854-RELATED"/>
    <property type="match status" value="1"/>
</dbReference>
<dbReference type="GO" id="GO:0016627">
    <property type="term" value="F:oxidoreductase activity, acting on the CH-CH group of donors"/>
    <property type="evidence" value="ECO:0007669"/>
    <property type="project" value="TreeGrafter"/>
</dbReference>
<dbReference type="InterPro" id="IPR052019">
    <property type="entry name" value="F420H2_bilvrd_red/Heme_oxyg"/>
</dbReference>
<dbReference type="SUPFAM" id="SSF50475">
    <property type="entry name" value="FMN-binding split barrel"/>
    <property type="match status" value="1"/>
</dbReference>
<evidence type="ECO:0000256" key="1">
    <source>
        <dbReference type="ARBA" id="ARBA00023002"/>
    </source>
</evidence>
<organism evidence="3 4">
    <name type="scientific">Halogeometricum borinquense</name>
    <dbReference type="NCBI Taxonomy" id="60847"/>
    <lineage>
        <taxon>Archaea</taxon>
        <taxon>Methanobacteriati</taxon>
        <taxon>Methanobacteriota</taxon>
        <taxon>Stenosarchaea group</taxon>
        <taxon>Halobacteria</taxon>
        <taxon>Halobacteriales</taxon>
        <taxon>Haloferacaceae</taxon>
        <taxon>Halogeometricum</taxon>
    </lineage>
</organism>
<dbReference type="RefSeq" id="WP_006057033.1">
    <property type="nucleotide sequence ID" value="NZ_RZHH01000002.1"/>
</dbReference>
<feature type="domain" description="Pyridoxamine 5'-phosphate oxidase N-terminal" evidence="2">
    <location>
        <begin position="6"/>
        <end position="129"/>
    </location>
</feature>
<accession>A0A482T9I2</accession>
<dbReference type="AlphaFoldDB" id="A0A482T9I2"/>
<dbReference type="GO" id="GO:0070967">
    <property type="term" value="F:coenzyme F420 binding"/>
    <property type="evidence" value="ECO:0007669"/>
    <property type="project" value="TreeGrafter"/>
</dbReference>
<dbReference type="Proteomes" id="UP000294028">
    <property type="component" value="Unassembled WGS sequence"/>
</dbReference>
<evidence type="ECO:0000259" key="2">
    <source>
        <dbReference type="Pfam" id="PF01243"/>
    </source>
</evidence>
<sequence length="133" mass="15391">MASIPADFQDLFEKQTFAHLSTLLPDGSPHVTPVWIDYDVDADRLLVNTERGRRKEKNIRNDPRVAISMTDPDNPYRMLSVQGEVDEMTTEGAREQIDEMSKRYMGKDEYPNPIQTERVMISIKPEHVSHYEP</sequence>
<dbReference type="InterPro" id="IPR019920">
    <property type="entry name" value="F420-binding_dom_put"/>
</dbReference>
<dbReference type="OMA" id="TPVWIDY"/>
<dbReference type="GO" id="GO:0005829">
    <property type="term" value="C:cytosol"/>
    <property type="evidence" value="ECO:0007669"/>
    <property type="project" value="TreeGrafter"/>
</dbReference>
<comment type="caution">
    <text evidence="3">The sequence shown here is derived from an EMBL/GenBank/DDBJ whole genome shotgun (WGS) entry which is preliminary data.</text>
</comment>
<dbReference type="PANTHER" id="PTHR35176:SF6">
    <property type="entry name" value="HEME OXYGENASE HI_0854-RELATED"/>
    <property type="match status" value="1"/>
</dbReference>
<protein>
    <submittedName>
        <fullName evidence="3">PPOX class F420-dependent oxidoreductase</fullName>
    </submittedName>
</protein>
<dbReference type="InterPro" id="IPR011576">
    <property type="entry name" value="Pyridox_Oxase_N"/>
</dbReference>
<keyword evidence="1" id="KW-0560">Oxidoreductase</keyword>
<dbReference type="InterPro" id="IPR012349">
    <property type="entry name" value="Split_barrel_FMN-bd"/>
</dbReference>
<dbReference type="Pfam" id="PF01243">
    <property type="entry name" value="PNPOx_N"/>
    <property type="match status" value="1"/>
</dbReference>